<dbReference type="EMBL" id="JBBXMP010000086">
    <property type="protein sequence ID" value="KAL0063189.1"/>
    <property type="molecule type" value="Genomic_DNA"/>
</dbReference>
<proteinExistence type="predicted"/>
<evidence type="ECO:0000259" key="1">
    <source>
        <dbReference type="Pfam" id="PF17677"/>
    </source>
</evidence>
<sequence>MAKVDGAPNVFVETIKRGEYDTYEDSEDSSSKPTVSVVLRLYEAYGGRAQALLKLGYAEDIDKVYLANLMEDEENKLGLVETDEKDIPGAKLGFHGFEVKTVKIVLKSSRFVKGGEWVLFVEVYQRVLSTLCDGKRSSWVDVDSAQLTSGTL</sequence>
<dbReference type="SUPFAM" id="SSF74650">
    <property type="entry name" value="Galactose mutarotase-like"/>
    <property type="match status" value="1"/>
</dbReference>
<accession>A0ABR2ZQN9</accession>
<keyword evidence="2" id="KW-0378">Hydrolase</keyword>
<keyword evidence="3" id="KW-1185">Reference proteome</keyword>
<dbReference type="Proteomes" id="UP001437256">
    <property type="component" value="Unassembled WGS sequence"/>
</dbReference>
<evidence type="ECO:0000313" key="2">
    <source>
        <dbReference type="EMBL" id="KAL0063189.1"/>
    </source>
</evidence>
<gene>
    <name evidence="2" type="primary">AMS1_2</name>
    <name evidence="2" type="ORF">AAF712_009887</name>
</gene>
<dbReference type="Pfam" id="PF17677">
    <property type="entry name" value="Glyco_hydro38C2"/>
    <property type="match status" value="1"/>
</dbReference>
<organism evidence="2 3">
    <name type="scientific">Marasmius tenuissimus</name>
    <dbReference type="NCBI Taxonomy" id="585030"/>
    <lineage>
        <taxon>Eukaryota</taxon>
        <taxon>Fungi</taxon>
        <taxon>Dikarya</taxon>
        <taxon>Basidiomycota</taxon>
        <taxon>Agaricomycotina</taxon>
        <taxon>Agaricomycetes</taxon>
        <taxon>Agaricomycetidae</taxon>
        <taxon>Agaricales</taxon>
        <taxon>Marasmiineae</taxon>
        <taxon>Marasmiaceae</taxon>
        <taxon>Marasmius</taxon>
    </lineage>
</organism>
<comment type="caution">
    <text evidence="2">The sequence shown here is derived from an EMBL/GenBank/DDBJ whole genome shotgun (WGS) entry which is preliminary data.</text>
</comment>
<protein>
    <submittedName>
        <fullName evidence="2">Glycoside hydrolase, 38 vacuolar alpha mannosidase</fullName>
        <ecNumber evidence="2">3.2.1.24</ecNumber>
    </submittedName>
</protein>
<keyword evidence="2" id="KW-0326">Glycosidase</keyword>
<evidence type="ECO:0000313" key="3">
    <source>
        <dbReference type="Proteomes" id="UP001437256"/>
    </source>
</evidence>
<name>A0ABR2ZQN9_9AGAR</name>
<dbReference type="GO" id="GO:0004559">
    <property type="term" value="F:alpha-mannosidase activity"/>
    <property type="evidence" value="ECO:0007669"/>
    <property type="project" value="UniProtKB-EC"/>
</dbReference>
<dbReference type="InterPro" id="IPR041147">
    <property type="entry name" value="GH38_C"/>
</dbReference>
<dbReference type="EC" id="3.2.1.24" evidence="2"/>
<reference evidence="2 3" key="1">
    <citation type="submission" date="2024-05" db="EMBL/GenBank/DDBJ databases">
        <title>A draft genome resource for the thread blight pathogen Marasmius tenuissimus strain MS-2.</title>
        <authorList>
            <person name="Yulfo-Soto G.E."/>
            <person name="Baruah I.K."/>
            <person name="Amoako-Attah I."/>
            <person name="Bukari Y."/>
            <person name="Meinhardt L.W."/>
            <person name="Bailey B.A."/>
            <person name="Cohen S.P."/>
        </authorList>
    </citation>
    <scope>NUCLEOTIDE SEQUENCE [LARGE SCALE GENOMIC DNA]</scope>
    <source>
        <strain evidence="2 3">MS-2</strain>
    </source>
</reference>
<feature type="domain" description="Glycosyl hydrolases family 38 C-terminal" evidence="1">
    <location>
        <begin position="9"/>
        <end position="102"/>
    </location>
</feature>
<dbReference type="InterPro" id="IPR011013">
    <property type="entry name" value="Gal_mutarotase_sf_dom"/>
</dbReference>